<feature type="transmembrane region" description="Helical" evidence="1">
    <location>
        <begin position="83"/>
        <end position="105"/>
    </location>
</feature>
<gene>
    <name evidence="2" type="ORF">J0A66_20260</name>
</gene>
<accession>A0A939DSV5</accession>
<sequence length="140" mass="15479">MNSHPQNQSDWQANLKGSTLKLGIWTVAWLLSTALLAFGPKFIWQYATLYSSLAVALNLLVGALMILSNIKHVRAMDELERKIFMDASAITLGMGVVAASSYGQLQNIGLMESHPEISHLVILMGLTFLGAVLFGNWRYR</sequence>
<reference evidence="2" key="1">
    <citation type="submission" date="2021-03" db="EMBL/GenBank/DDBJ databases">
        <title>novel species isolated from a fishpond in China.</title>
        <authorList>
            <person name="Lu H."/>
            <person name="Cai Z."/>
        </authorList>
    </citation>
    <scope>NUCLEOTIDE SEQUENCE</scope>
    <source>
        <strain evidence="2">JCM 30855</strain>
    </source>
</reference>
<proteinExistence type="predicted"/>
<dbReference type="AlphaFoldDB" id="A0A939DSV5"/>
<keyword evidence="1" id="KW-0812">Transmembrane</keyword>
<comment type="caution">
    <text evidence="2">The sequence shown here is derived from an EMBL/GenBank/DDBJ whole genome shotgun (WGS) entry which is preliminary data.</text>
</comment>
<organism evidence="2 3">
    <name type="scientific">Bowmanella dokdonensis</name>
    <dbReference type="NCBI Taxonomy" id="751969"/>
    <lineage>
        <taxon>Bacteria</taxon>
        <taxon>Pseudomonadati</taxon>
        <taxon>Pseudomonadota</taxon>
        <taxon>Gammaproteobacteria</taxon>
        <taxon>Alteromonadales</taxon>
        <taxon>Alteromonadaceae</taxon>
        <taxon>Bowmanella</taxon>
    </lineage>
</organism>
<evidence type="ECO:0000313" key="3">
    <source>
        <dbReference type="Proteomes" id="UP000664654"/>
    </source>
</evidence>
<keyword evidence="1" id="KW-0472">Membrane</keyword>
<name>A0A939DSV5_9ALTE</name>
<keyword evidence="1" id="KW-1133">Transmembrane helix</keyword>
<keyword evidence="3" id="KW-1185">Reference proteome</keyword>
<evidence type="ECO:0000256" key="1">
    <source>
        <dbReference type="SAM" id="Phobius"/>
    </source>
</evidence>
<feature type="transmembrane region" description="Helical" evidence="1">
    <location>
        <begin position="22"/>
        <end position="43"/>
    </location>
</feature>
<feature type="transmembrane region" description="Helical" evidence="1">
    <location>
        <begin position="117"/>
        <end position="137"/>
    </location>
</feature>
<protein>
    <submittedName>
        <fullName evidence="2">Uncharacterized protein</fullName>
    </submittedName>
</protein>
<dbReference type="EMBL" id="JAFKCV010000020">
    <property type="protein sequence ID" value="MBN7827575.1"/>
    <property type="molecule type" value="Genomic_DNA"/>
</dbReference>
<dbReference type="RefSeq" id="WP_206575688.1">
    <property type="nucleotide sequence ID" value="NZ_JAFKCV010000020.1"/>
</dbReference>
<feature type="transmembrane region" description="Helical" evidence="1">
    <location>
        <begin position="49"/>
        <end position="71"/>
    </location>
</feature>
<evidence type="ECO:0000313" key="2">
    <source>
        <dbReference type="EMBL" id="MBN7827575.1"/>
    </source>
</evidence>
<dbReference type="Proteomes" id="UP000664654">
    <property type="component" value="Unassembled WGS sequence"/>
</dbReference>